<sequence length="218" mass="24159">MKLSDFSIGSDPDDRFANLVGRTAWRALPAAVRKRFGKRLKGGVSVTYQGQVVSMRMNFAGRTLAYLARIIGAPLPYDMSSVNQPAIVTVTEDIAGSGQFWIRQYGRKAGFPQVVQSSKRFAGPTGLEEYIGYGIGMALNVCAEGQDLLFKSDHYFMQVFGRRIRLPKAFSPGVLVIGHYDLGADDSGNRQFRFSLDLSHRLFGQMICQDAIFNDAKE</sequence>
<evidence type="ECO:0000259" key="1">
    <source>
        <dbReference type="Pfam" id="PF13761"/>
    </source>
</evidence>
<reference evidence="2 3" key="1">
    <citation type="submission" date="2020-08" db="EMBL/GenBank/DDBJ databases">
        <title>Genomic Encyclopedia of Type Strains, Phase IV (KMG-IV): sequencing the most valuable type-strain genomes for metagenomic binning, comparative biology and taxonomic classification.</title>
        <authorList>
            <person name="Goeker M."/>
        </authorList>
    </citation>
    <scope>NUCLEOTIDE SEQUENCE [LARGE SCALE GENOMIC DNA]</scope>
    <source>
        <strain evidence="2 3">DSM 102234</strain>
    </source>
</reference>
<keyword evidence="3" id="KW-1185">Reference proteome</keyword>
<dbReference type="EMBL" id="JACIEI010000001">
    <property type="protein sequence ID" value="MBB3992528.1"/>
    <property type="molecule type" value="Genomic_DNA"/>
</dbReference>
<dbReference type="RefSeq" id="WP_184561768.1">
    <property type="nucleotide sequence ID" value="NZ_JACIEI010000001.1"/>
</dbReference>
<evidence type="ECO:0000313" key="3">
    <source>
        <dbReference type="Proteomes" id="UP000530268"/>
    </source>
</evidence>
<dbReference type="Proteomes" id="UP000530268">
    <property type="component" value="Unassembled WGS sequence"/>
</dbReference>
<accession>A0A7W6E0L1</accession>
<gene>
    <name evidence="2" type="ORF">GGR95_000147</name>
</gene>
<feature type="domain" description="DUF4166" evidence="1">
    <location>
        <begin position="28"/>
        <end position="210"/>
    </location>
</feature>
<protein>
    <recommendedName>
        <fullName evidence="1">DUF4166 domain-containing protein</fullName>
    </recommendedName>
</protein>
<dbReference type="InterPro" id="IPR025311">
    <property type="entry name" value="DUF4166"/>
</dbReference>
<name>A0A7W6E0L1_9RHOB</name>
<dbReference type="AlphaFoldDB" id="A0A7W6E0L1"/>
<evidence type="ECO:0000313" key="2">
    <source>
        <dbReference type="EMBL" id="MBB3992528.1"/>
    </source>
</evidence>
<organism evidence="2 3">
    <name type="scientific">Sulfitobacter undariae</name>
    <dbReference type="NCBI Taxonomy" id="1563671"/>
    <lineage>
        <taxon>Bacteria</taxon>
        <taxon>Pseudomonadati</taxon>
        <taxon>Pseudomonadota</taxon>
        <taxon>Alphaproteobacteria</taxon>
        <taxon>Rhodobacterales</taxon>
        <taxon>Roseobacteraceae</taxon>
        <taxon>Sulfitobacter</taxon>
    </lineage>
</organism>
<comment type="caution">
    <text evidence="2">The sequence shown here is derived from an EMBL/GenBank/DDBJ whole genome shotgun (WGS) entry which is preliminary data.</text>
</comment>
<dbReference type="Pfam" id="PF13761">
    <property type="entry name" value="DUF4166"/>
    <property type="match status" value="1"/>
</dbReference>
<proteinExistence type="predicted"/>